<dbReference type="AlphaFoldDB" id="A0A841JU36"/>
<gene>
    <name evidence="2" type="ORF">HDF22_005492</name>
</gene>
<feature type="region of interest" description="Disordered" evidence="1">
    <location>
        <begin position="416"/>
        <end position="441"/>
    </location>
</feature>
<evidence type="ECO:0008006" key="4">
    <source>
        <dbReference type="Google" id="ProtNLM"/>
    </source>
</evidence>
<comment type="caution">
    <text evidence="2">The sequence shown here is derived from an EMBL/GenBank/DDBJ whole genome shotgun (WGS) entry which is preliminary data.</text>
</comment>
<dbReference type="RefSeq" id="WP_183589864.1">
    <property type="nucleotide sequence ID" value="NZ_JACHCA010000022.1"/>
</dbReference>
<dbReference type="Proteomes" id="UP000548326">
    <property type="component" value="Unassembled WGS sequence"/>
</dbReference>
<evidence type="ECO:0000313" key="2">
    <source>
        <dbReference type="EMBL" id="MBB6131341.1"/>
    </source>
</evidence>
<proteinExistence type="predicted"/>
<feature type="compositionally biased region" description="Polar residues" evidence="1">
    <location>
        <begin position="1"/>
        <end position="13"/>
    </location>
</feature>
<dbReference type="Pfam" id="PF06074">
    <property type="entry name" value="Portal_Mu"/>
    <property type="match status" value="1"/>
</dbReference>
<reference evidence="2 3" key="1">
    <citation type="submission" date="2020-08" db="EMBL/GenBank/DDBJ databases">
        <title>Genomic Encyclopedia of Type Strains, Phase IV (KMG-V): Genome sequencing to study the core and pangenomes of soil and plant-associated prokaryotes.</title>
        <authorList>
            <person name="Whitman W."/>
        </authorList>
    </citation>
    <scope>NUCLEOTIDE SEQUENCE [LARGE SCALE GENOMIC DNA]</scope>
    <source>
        <strain evidence="2 3">MP601</strain>
    </source>
</reference>
<evidence type="ECO:0000313" key="3">
    <source>
        <dbReference type="Proteomes" id="UP000548326"/>
    </source>
</evidence>
<organism evidence="2 3">
    <name type="scientific">Mucilaginibacter lappiensis</name>
    <dbReference type="NCBI Taxonomy" id="354630"/>
    <lineage>
        <taxon>Bacteria</taxon>
        <taxon>Pseudomonadati</taxon>
        <taxon>Bacteroidota</taxon>
        <taxon>Sphingobacteriia</taxon>
        <taxon>Sphingobacteriales</taxon>
        <taxon>Sphingobacteriaceae</taxon>
        <taxon>Mucilaginibacter</taxon>
    </lineage>
</organism>
<evidence type="ECO:0000256" key="1">
    <source>
        <dbReference type="SAM" id="MobiDB-lite"/>
    </source>
</evidence>
<dbReference type="EMBL" id="JACHCA010000022">
    <property type="protein sequence ID" value="MBB6131341.1"/>
    <property type="molecule type" value="Genomic_DNA"/>
</dbReference>
<accession>A0A841JU36</accession>
<feature type="compositionally biased region" description="Basic and acidic residues" evidence="1">
    <location>
        <begin position="423"/>
        <end position="440"/>
    </location>
</feature>
<feature type="region of interest" description="Disordered" evidence="1">
    <location>
        <begin position="1"/>
        <end position="26"/>
    </location>
</feature>
<name>A0A841JU36_9SPHI</name>
<protein>
    <recommendedName>
        <fullName evidence="4">Mu-like prophage protein gp29</fullName>
    </recommendedName>
</protein>
<sequence length="462" mass="52508">MQKTTNTKASAQATKKGPLSGLKHGGTITLKDGTTFTKAQIKNDPGMVMAAIVKQQRSLYSKAMEDWIAARAMAENPDYPIRTLLYDIYDDIILDNFISGLIYNHRILPVKNKPIKIINAKKEFDQVKTDLFTKGWVRELFKWWLESIFYGFSLPYIDELLFDGKTAWINKLILLPRKNVNPELKVVTRFQSDFEGFDFCEDPLKKYVFPAGDRYDLGLLNKATPMAILKKHGWQNWDEFAEIFGMPIRTVKTASQDQRVLGEIEGWLRDMSTSSYGIFPAGTELDIKESKQSDAFNVFAQLIKAANEELAILICGQTMTSMNGSSRSQGEVHERVMDQITKDDELFVKTLFNETLIPILRDVHGWPLDEGDTMEWDHPEDLQALLKIFTGVNAMGFQIDPKQVEEKFGTKIIGLKLPAAPPDPKDDKPEDPQKEDKEMSAEQLLQLHAKLQKLYYGGLANV</sequence>
<dbReference type="InterPro" id="IPR009279">
    <property type="entry name" value="Portal_Mu"/>
</dbReference>